<feature type="signal peptide" evidence="2">
    <location>
        <begin position="1"/>
        <end position="20"/>
    </location>
</feature>
<dbReference type="SUPFAM" id="SSF56925">
    <property type="entry name" value="OMPA-like"/>
    <property type="match status" value="1"/>
</dbReference>
<dbReference type="Proteomes" id="UP001147830">
    <property type="component" value="Unassembled WGS sequence"/>
</dbReference>
<comment type="caution">
    <text evidence="4">The sequence shown here is derived from an EMBL/GenBank/DDBJ whole genome shotgun (WGS) entry which is preliminary data.</text>
</comment>
<sequence length="167" mass="17914">MKKRFPLLLAFSALPMVAQADNSGQGFQPERLQLGGSLSQNVIDSPFGGSNVDATGLSIFAGYELDNDIDQVKTTVEVGYTQTDDFFNGPDSDISGFWFAGVAEKQLPEINPNLFAIARLGLDIGDDDGILLGAGAGFHLTPKLDVRGEYINKDASSVYQASFVLNF</sequence>
<dbReference type="RefSeq" id="WP_260975112.1">
    <property type="nucleotide sequence ID" value="NZ_JAOANI010000012.1"/>
</dbReference>
<evidence type="ECO:0000256" key="2">
    <source>
        <dbReference type="SAM" id="SignalP"/>
    </source>
</evidence>
<organism evidence="4 5">
    <name type="scientific">Thalassolituus pacificus</name>
    <dbReference type="NCBI Taxonomy" id="2975440"/>
    <lineage>
        <taxon>Bacteria</taxon>
        <taxon>Pseudomonadati</taxon>
        <taxon>Pseudomonadota</taxon>
        <taxon>Gammaproteobacteria</taxon>
        <taxon>Oceanospirillales</taxon>
        <taxon>Oceanospirillaceae</taxon>
        <taxon>Thalassolituus</taxon>
    </lineage>
</organism>
<reference evidence="4" key="2">
    <citation type="submission" date="2022-08" db="EMBL/GenBank/DDBJ databases">
        <authorList>
            <person name="Dong C."/>
        </authorList>
    </citation>
    <scope>NUCLEOTIDE SEQUENCE</scope>
    <source>
        <strain evidence="4">59MF3M-4</strain>
    </source>
</reference>
<name>A0A9X2WD50_9GAMM</name>
<proteinExistence type="predicted"/>
<keyword evidence="1 2" id="KW-0732">Signal</keyword>
<accession>A0A9X2WD50</accession>
<protein>
    <submittedName>
        <fullName evidence="4">Porin family protein</fullName>
    </submittedName>
</protein>
<evidence type="ECO:0000259" key="3">
    <source>
        <dbReference type="Pfam" id="PF13505"/>
    </source>
</evidence>
<evidence type="ECO:0000256" key="1">
    <source>
        <dbReference type="ARBA" id="ARBA00022729"/>
    </source>
</evidence>
<gene>
    <name evidence="4" type="ORF">NYR02_04045</name>
</gene>
<dbReference type="InterPro" id="IPR011250">
    <property type="entry name" value="OMP/PagP_B-barrel"/>
</dbReference>
<reference evidence="4" key="1">
    <citation type="journal article" date="2022" name="Front. Microbiol.">
        <title>Genome-based taxonomic rearrangement of Oceanobacter-related bacteria including the description of Thalassolituus hydrocarbonoclasticus sp. nov. and Thalassolituus pacificus sp. nov. and emended description of the genus Thalassolituus.</title>
        <authorList>
            <person name="Dong C."/>
            <person name="Wei L."/>
            <person name="Wang J."/>
            <person name="Lai Q."/>
            <person name="Huang Z."/>
            <person name="Shao Z."/>
        </authorList>
    </citation>
    <scope>NUCLEOTIDE SEQUENCE</scope>
    <source>
        <strain evidence="4">59MF3M-4</strain>
    </source>
</reference>
<feature type="chain" id="PRO_5040861063" evidence="2">
    <location>
        <begin position="21"/>
        <end position="167"/>
    </location>
</feature>
<keyword evidence="5" id="KW-1185">Reference proteome</keyword>
<feature type="domain" description="Outer membrane protein beta-barrel" evidence="3">
    <location>
        <begin position="8"/>
        <end position="152"/>
    </location>
</feature>
<evidence type="ECO:0000313" key="5">
    <source>
        <dbReference type="Proteomes" id="UP001147830"/>
    </source>
</evidence>
<dbReference type="AlphaFoldDB" id="A0A9X2WD50"/>
<dbReference type="EMBL" id="JAOANI010000012">
    <property type="protein sequence ID" value="MCT7358192.1"/>
    <property type="molecule type" value="Genomic_DNA"/>
</dbReference>
<dbReference type="Pfam" id="PF13505">
    <property type="entry name" value="OMP_b-brl"/>
    <property type="match status" value="1"/>
</dbReference>
<evidence type="ECO:0000313" key="4">
    <source>
        <dbReference type="EMBL" id="MCT7358192.1"/>
    </source>
</evidence>
<dbReference type="InterPro" id="IPR027385">
    <property type="entry name" value="Beta-barrel_OMP"/>
</dbReference>